<evidence type="ECO:0000313" key="4">
    <source>
        <dbReference type="Proteomes" id="UP000499080"/>
    </source>
</evidence>
<organism evidence="3 4">
    <name type="scientific">Araneus ventricosus</name>
    <name type="common">Orbweaver spider</name>
    <name type="synonym">Epeira ventricosa</name>
    <dbReference type="NCBI Taxonomy" id="182803"/>
    <lineage>
        <taxon>Eukaryota</taxon>
        <taxon>Metazoa</taxon>
        <taxon>Ecdysozoa</taxon>
        <taxon>Arthropoda</taxon>
        <taxon>Chelicerata</taxon>
        <taxon>Arachnida</taxon>
        <taxon>Araneae</taxon>
        <taxon>Araneomorphae</taxon>
        <taxon>Entelegynae</taxon>
        <taxon>Araneoidea</taxon>
        <taxon>Araneidae</taxon>
        <taxon>Araneus</taxon>
    </lineage>
</organism>
<dbReference type="EMBL" id="BGPR01009588">
    <property type="protein sequence ID" value="GBN41011.1"/>
    <property type="molecule type" value="Genomic_DNA"/>
</dbReference>
<feature type="region of interest" description="Disordered" evidence="1">
    <location>
        <begin position="42"/>
        <end position="80"/>
    </location>
</feature>
<dbReference type="AlphaFoldDB" id="A0A4Y2NNZ2"/>
<comment type="caution">
    <text evidence="3">The sequence shown here is derived from an EMBL/GenBank/DDBJ whole genome shotgun (WGS) entry which is preliminary data.</text>
</comment>
<evidence type="ECO:0000313" key="2">
    <source>
        <dbReference type="EMBL" id="GBN40984.1"/>
    </source>
</evidence>
<proteinExistence type="predicted"/>
<reference evidence="3 4" key="1">
    <citation type="journal article" date="2019" name="Sci. Rep.">
        <title>Orb-weaving spider Araneus ventricosus genome elucidates the spidroin gene catalogue.</title>
        <authorList>
            <person name="Kono N."/>
            <person name="Nakamura H."/>
            <person name="Ohtoshi R."/>
            <person name="Moran D.A.P."/>
            <person name="Shinohara A."/>
            <person name="Yoshida Y."/>
            <person name="Fujiwara M."/>
            <person name="Mori M."/>
            <person name="Tomita M."/>
            <person name="Arakawa K."/>
        </authorList>
    </citation>
    <scope>NUCLEOTIDE SEQUENCE [LARGE SCALE GENOMIC DNA]</scope>
</reference>
<protein>
    <submittedName>
        <fullName evidence="3">Uncharacterized protein</fullName>
    </submittedName>
</protein>
<gene>
    <name evidence="2" type="ORF">AVEN_263992_1</name>
    <name evidence="3" type="ORF">AVEN_71265_1</name>
</gene>
<dbReference type="OrthoDB" id="25402at2759"/>
<evidence type="ECO:0000313" key="3">
    <source>
        <dbReference type="EMBL" id="GBN41011.1"/>
    </source>
</evidence>
<keyword evidence="4" id="KW-1185">Reference proteome</keyword>
<dbReference type="Proteomes" id="UP000499080">
    <property type="component" value="Unassembled WGS sequence"/>
</dbReference>
<evidence type="ECO:0000256" key="1">
    <source>
        <dbReference type="SAM" id="MobiDB-lite"/>
    </source>
</evidence>
<feature type="compositionally biased region" description="Basic and acidic residues" evidence="1">
    <location>
        <begin position="42"/>
        <end position="51"/>
    </location>
</feature>
<sequence length="102" mass="11775">MIYRVVTRKTPYEPKLRSGRPRVMDIRSDRRKQRMAFKSENVDAVREDCSRNDSTPVSTEAQAHLVPPPSSPIPWHSIERDQNPGLNPYVLVWAPQQPPTKI</sequence>
<accession>A0A4Y2NNZ2</accession>
<dbReference type="EMBL" id="BGPR01009583">
    <property type="protein sequence ID" value="GBN40984.1"/>
    <property type="molecule type" value="Genomic_DNA"/>
</dbReference>
<feature type="compositionally biased region" description="Polar residues" evidence="1">
    <location>
        <begin position="52"/>
        <end position="61"/>
    </location>
</feature>
<name>A0A4Y2NNZ2_ARAVE</name>